<reference evidence="3" key="1">
    <citation type="submission" date="2016-09" db="EMBL/GenBank/DDBJ databases">
        <authorList>
            <person name="Hebert L."/>
            <person name="Moumen B."/>
        </authorList>
    </citation>
    <scope>NUCLEOTIDE SEQUENCE [LARGE SCALE GENOMIC DNA]</scope>
    <source>
        <strain evidence="3">OVI</strain>
    </source>
</reference>
<feature type="compositionally biased region" description="Basic and acidic residues" evidence="1">
    <location>
        <begin position="67"/>
        <end position="77"/>
    </location>
</feature>
<organism evidence="3 4">
    <name type="scientific">Trypanosoma equiperdum</name>
    <dbReference type="NCBI Taxonomy" id="5694"/>
    <lineage>
        <taxon>Eukaryota</taxon>
        <taxon>Discoba</taxon>
        <taxon>Euglenozoa</taxon>
        <taxon>Kinetoplastea</taxon>
        <taxon>Metakinetoplastina</taxon>
        <taxon>Trypanosomatida</taxon>
        <taxon>Trypanosomatidae</taxon>
        <taxon>Trypanosoma</taxon>
    </lineage>
</organism>
<keyword evidence="2" id="KW-0732">Signal</keyword>
<feature type="signal peptide" evidence="2">
    <location>
        <begin position="1"/>
        <end position="19"/>
    </location>
</feature>
<gene>
    <name evidence="3" type="ORF">TEOVI_000645300</name>
</gene>
<name>A0A1G4IAR6_TRYEQ</name>
<dbReference type="Proteomes" id="UP000195570">
    <property type="component" value="Unassembled WGS sequence"/>
</dbReference>
<evidence type="ECO:0000313" key="3">
    <source>
        <dbReference type="EMBL" id="SCU69018.1"/>
    </source>
</evidence>
<proteinExistence type="predicted"/>
<dbReference type="RefSeq" id="XP_067080068.1">
    <property type="nucleotide sequence ID" value="XM_067223967.1"/>
</dbReference>
<comment type="caution">
    <text evidence="3">The sequence shown here is derived from an EMBL/GenBank/DDBJ whole genome shotgun (WGS) entry which is preliminary data.</text>
</comment>
<evidence type="ECO:0000256" key="1">
    <source>
        <dbReference type="SAM" id="MobiDB-lite"/>
    </source>
</evidence>
<keyword evidence="4" id="KW-1185">Reference proteome</keyword>
<sequence length="450" mass="50080">MSNNVELLRFVALSAAVHADAVQCLADDTRRVLSQMAVDSDQLEALEAQLTDLLQKQRRLHTLRDAVTKARQERSEESGSGCKSSGSRAPKSTAPVIPPTSAGNVDRNIKCILQFASRAVEKDEIQPIGTRRSKRVTVTPTSFLPKIPHEERTETTCDSTDGGREEKEDTECTIDEEVERLKMEIRHAEAMSVGKKLRDLEALKQQVKEVDANSLVQRYVGSFSFPMEVEELWRGNNVLNCTNIDTFVSGACKRFAGRYDDALRAISDFPLSEASDAARVYGSTLYAEELTSSSNYDAVGVQVLERSGESTLPQFYRRKRRLARVSAPFRRRAVGTVLGPEEFTFLPTDWPATQLILPPAEGHLPPAKHIMTPRFSFASTDELKALQSLRVDIQRSAVAAFMDASKALDELMNPTTLQRDGIDYKATLIRLLEAERKGSSRVWTTLAREG</sequence>
<evidence type="ECO:0000256" key="2">
    <source>
        <dbReference type="SAM" id="SignalP"/>
    </source>
</evidence>
<dbReference type="EMBL" id="CZPT02001130">
    <property type="protein sequence ID" value="SCU69018.1"/>
    <property type="molecule type" value="Genomic_DNA"/>
</dbReference>
<feature type="chain" id="PRO_5009235364" evidence="2">
    <location>
        <begin position="20"/>
        <end position="450"/>
    </location>
</feature>
<accession>A0A1G4IAR6</accession>
<dbReference type="VEuPathDB" id="TriTrypDB:TEOVI_000645300"/>
<evidence type="ECO:0000313" key="4">
    <source>
        <dbReference type="Proteomes" id="UP000195570"/>
    </source>
</evidence>
<feature type="compositionally biased region" description="Low complexity" evidence="1">
    <location>
        <begin position="78"/>
        <end position="87"/>
    </location>
</feature>
<dbReference type="GeneID" id="92380387"/>
<feature type="region of interest" description="Disordered" evidence="1">
    <location>
        <begin position="67"/>
        <end position="102"/>
    </location>
</feature>
<dbReference type="AlphaFoldDB" id="A0A1G4IAR6"/>
<protein>
    <submittedName>
        <fullName evidence="3">Uncharacterized protein</fullName>
    </submittedName>
</protein>